<evidence type="ECO:0000259" key="5">
    <source>
        <dbReference type="PROSITE" id="PS50043"/>
    </source>
</evidence>
<keyword evidence="1" id="KW-0805">Transcription regulation</keyword>
<dbReference type="InterPro" id="IPR000792">
    <property type="entry name" value="Tscrpt_reg_LuxR_C"/>
</dbReference>
<dbReference type="Pfam" id="PF00196">
    <property type="entry name" value="GerE"/>
    <property type="match status" value="1"/>
</dbReference>
<keyword evidence="7" id="KW-1185">Reference proteome</keyword>
<keyword evidence="2" id="KW-0238">DNA-binding</keyword>
<accession>A0A7K0CL57</accession>
<dbReference type="OrthoDB" id="7053960at2"/>
<dbReference type="EMBL" id="WEGJ01000019">
    <property type="protein sequence ID" value="MQY14218.1"/>
    <property type="molecule type" value="Genomic_DNA"/>
</dbReference>
<dbReference type="SMART" id="SM00421">
    <property type="entry name" value="HTH_LUXR"/>
    <property type="match status" value="1"/>
</dbReference>
<name>A0A7K0CL57_9ACTN</name>
<dbReference type="AlphaFoldDB" id="A0A7K0CL57"/>
<keyword evidence="3" id="KW-0804">Transcription</keyword>
<dbReference type="GO" id="GO:0006355">
    <property type="term" value="P:regulation of DNA-templated transcription"/>
    <property type="evidence" value="ECO:0007669"/>
    <property type="project" value="InterPro"/>
</dbReference>
<evidence type="ECO:0000313" key="7">
    <source>
        <dbReference type="Proteomes" id="UP000466345"/>
    </source>
</evidence>
<feature type="domain" description="HTH luxR-type" evidence="5">
    <location>
        <begin position="187"/>
        <end position="251"/>
    </location>
</feature>
<dbReference type="PROSITE" id="PS50043">
    <property type="entry name" value="HTH_LUXR_2"/>
    <property type="match status" value="1"/>
</dbReference>
<dbReference type="RefSeq" id="WP_153454682.1">
    <property type="nucleotide sequence ID" value="NZ_WEGJ01000019.1"/>
</dbReference>
<dbReference type="PRINTS" id="PR00038">
    <property type="entry name" value="HTHLUXR"/>
</dbReference>
<dbReference type="InterPro" id="IPR036388">
    <property type="entry name" value="WH-like_DNA-bd_sf"/>
</dbReference>
<dbReference type="InterPro" id="IPR016032">
    <property type="entry name" value="Sig_transdc_resp-reg_C-effctor"/>
</dbReference>
<dbReference type="CDD" id="cd06170">
    <property type="entry name" value="LuxR_C_like"/>
    <property type="match status" value="1"/>
</dbReference>
<evidence type="ECO:0000256" key="1">
    <source>
        <dbReference type="ARBA" id="ARBA00023015"/>
    </source>
</evidence>
<dbReference type="PROSITE" id="PS00622">
    <property type="entry name" value="HTH_LUXR_1"/>
    <property type="match status" value="1"/>
</dbReference>
<evidence type="ECO:0000256" key="4">
    <source>
        <dbReference type="SAM" id="MobiDB-lite"/>
    </source>
</evidence>
<evidence type="ECO:0000256" key="3">
    <source>
        <dbReference type="ARBA" id="ARBA00023163"/>
    </source>
</evidence>
<evidence type="ECO:0000313" key="6">
    <source>
        <dbReference type="EMBL" id="MQY14218.1"/>
    </source>
</evidence>
<dbReference type="PANTHER" id="PTHR44688">
    <property type="entry name" value="DNA-BINDING TRANSCRIPTIONAL ACTIVATOR DEVR_DOSR"/>
    <property type="match status" value="1"/>
</dbReference>
<reference evidence="6 7" key="1">
    <citation type="submission" date="2019-10" db="EMBL/GenBank/DDBJ databases">
        <title>Streptomyces smaragdinus sp. nov. and Streptomyces fabii sp. nov., isolated from the gut of fungus growing-termite Macrotermes natalensis.</title>
        <authorList>
            <person name="Schwitalla J."/>
            <person name="Benndorf R."/>
            <person name="Martin K."/>
            <person name="De Beer W."/>
            <person name="Kaster A.-K."/>
            <person name="Vollmers J."/>
            <person name="Poulsen M."/>
            <person name="Beemelmanns C."/>
        </authorList>
    </citation>
    <scope>NUCLEOTIDE SEQUENCE [LARGE SCALE GENOMIC DNA]</scope>
    <source>
        <strain evidence="6 7">RB5</strain>
    </source>
</reference>
<dbReference type="Proteomes" id="UP000466345">
    <property type="component" value="Unassembled WGS sequence"/>
</dbReference>
<sequence length="289" mass="30719">MWGESGRLWDELDAGDARALLRVVEECGGARDGEGFREGVLEALARFFGYRHTTFFRGPTRAELFADPNPAARGRAVRLVGRYVEEAHRFDPFAQPGAGALFEAYGVVSLDAVRQLPRSRGTQRYLDDFLGRGGVRAKLVVPLPGAGGIGLLAEDAGAFGVRDLLVAHALRRQLAGLARLHLAPERPAGPTVRLTARQAAVAALVGEGRTNEEIAAALTVGVGTVKKHLTAAMRRAGCRSRVQLAMAWRDGRVGSGGPSPSGQQEQRGQEGAGGVGQEDRRPGGPGFLR</sequence>
<evidence type="ECO:0000256" key="2">
    <source>
        <dbReference type="ARBA" id="ARBA00023125"/>
    </source>
</evidence>
<protein>
    <recommendedName>
        <fullName evidence="5">HTH luxR-type domain-containing protein</fullName>
    </recommendedName>
</protein>
<proteinExistence type="predicted"/>
<feature type="region of interest" description="Disordered" evidence="4">
    <location>
        <begin position="250"/>
        <end position="289"/>
    </location>
</feature>
<dbReference type="GO" id="GO:0003677">
    <property type="term" value="F:DNA binding"/>
    <property type="evidence" value="ECO:0007669"/>
    <property type="project" value="UniProtKB-KW"/>
</dbReference>
<comment type="caution">
    <text evidence="6">The sequence shown here is derived from an EMBL/GenBank/DDBJ whole genome shotgun (WGS) entry which is preliminary data.</text>
</comment>
<organism evidence="6 7">
    <name type="scientific">Streptomyces smaragdinus</name>
    <dbReference type="NCBI Taxonomy" id="2585196"/>
    <lineage>
        <taxon>Bacteria</taxon>
        <taxon>Bacillati</taxon>
        <taxon>Actinomycetota</taxon>
        <taxon>Actinomycetes</taxon>
        <taxon>Kitasatosporales</taxon>
        <taxon>Streptomycetaceae</taxon>
        <taxon>Streptomyces</taxon>
    </lineage>
</organism>
<dbReference type="SUPFAM" id="SSF46894">
    <property type="entry name" value="C-terminal effector domain of the bipartite response regulators"/>
    <property type="match status" value="1"/>
</dbReference>
<dbReference type="Gene3D" id="1.10.10.10">
    <property type="entry name" value="Winged helix-like DNA-binding domain superfamily/Winged helix DNA-binding domain"/>
    <property type="match status" value="1"/>
</dbReference>
<dbReference type="PANTHER" id="PTHR44688:SF16">
    <property type="entry name" value="DNA-BINDING TRANSCRIPTIONAL ACTIVATOR DEVR_DOSR"/>
    <property type="match status" value="1"/>
</dbReference>
<gene>
    <name evidence="6" type="ORF">SRB5_43800</name>
</gene>